<dbReference type="NCBIfam" id="NF001529">
    <property type="entry name" value="PRK00364.1-5"/>
    <property type="match status" value="1"/>
</dbReference>
<comment type="subunit">
    <text evidence="3">Heptamer of 7 subunits arranged in a ring. Interacts with the chaperonin GroEL.</text>
</comment>
<evidence type="ECO:0000313" key="6">
    <source>
        <dbReference type="Proteomes" id="UP000578622"/>
    </source>
</evidence>
<keyword evidence="2 3" id="KW-0143">Chaperone</keyword>
<comment type="similarity">
    <text evidence="1 3 4">Belongs to the GroES chaperonin family.</text>
</comment>
<evidence type="ECO:0000256" key="2">
    <source>
        <dbReference type="ARBA" id="ARBA00023186"/>
    </source>
</evidence>
<dbReference type="NCBIfam" id="NF001531">
    <property type="entry name" value="PRK00364.2-2"/>
    <property type="match status" value="1"/>
</dbReference>
<dbReference type="PANTHER" id="PTHR10772">
    <property type="entry name" value="10 KDA HEAT SHOCK PROTEIN"/>
    <property type="match status" value="1"/>
</dbReference>
<dbReference type="SMART" id="SM00883">
    <property type="entry name" value="Cpn10"/>
    <property type="match status" value="1"/>
</dbReference>
<accession>A0ABR6AVL3</accession>
<protein>
    <recommendedName>
        <fullName evidence="3">Co-chaperonin GroES</fullName>
    </recommendedName>
    <alternativeName>
        <fullName evidence="3">10 kDa chaperonin</fullName>
    </alternativeName>
    <alternativeName>
        <fullName evidence="3">Chaperonin-10</fullName>
        <shortName evidence="3">Cpn10</shortName>
    </alternativeName>
</protein>
<comment type="subcellular location">
    <subcellularLocation>
        <location evidence="3">Cytoplasm</location>
    </subcellularLocation>
</comment>
<dbReference type="InterPro" id="IPR018369">
    <property type="entry name" value="Chaprnonin_Cpn10_CS"/>
</dbReference>
<evidence type="ECO:0000313" key="5">
    <source>
        <dbReference type="EMBL" id="MBA8853514.1"/>
    </source>
</evidence>
<dbReference type="SUPFAM" id="SSF50129">
    <property type="entry name" value="GroES-like"/>
    <property type="match status" value="1"/>
</dbReference>
<evidence type="ECO:0000256" key="4">
    <source>
        <dbReference type="RuleBase" id="RU000535"/>
    </source>
</evidence>
<dbReference type="PRINTS" id="PR00297">
    <property type="entry name" value="CHAPERONIN10"/>
</dbReference>
<comment type="function">
    <text evidence="3 4">Together with the chaperonin GroEL, plays an essential role in assisting protein folding. The GroEL-GroES system forms a nano-cage that allows encapsulation of the non-native substrate proteins and provides a physical environment optimized to promote and accelerate protein folding. GroES binds to the apical surface of the GroEL ring, thereby capping the opening of the GroEL channel.</text>
</comment>
<dbReference type="NCBIfam" id="NF001527">
    <property type="entry name" value="PRK00364.1-2"/>
    <property type="match status" value="1"/>
</dbReference>
<dbReference type="Pfam" id="PF00166">
    <property type="entry name" value="Cpn10"/>
    <property type="match status" value="1"/>
</dbReference>
<dbReference type="PANTHER" id="PTHR10772:SF58">
    <property type="entry name" value="CO-CHAPERONIN GROES"/>
    <property type="match status" value="1"/>
</dbReference>
<dbReference type="NCBIfam" id="NF001533">
    <property type="entry name" value="PRK00364.2-4"/>
    <property type="match status" value="1"/>
</dbReference>
<dbReference type="InterPro" id="IPR011032">
    <property type="entry name" value="GroES-like_sf"/>
</dbReference>
<dbReference type="PROSITE" id="PS00681">
    <property type="entry name" value="CHAPERONINS_CPN10"/>
    <property type="match status" value="1"/>
</dbReference>
<organism evidence="5 6">
    <name type="scientific">Brucella intermedia</name>
    <dbReference type="NCBI Taxonomy" id="94625"/>
    <lineage>
        <taxon>Bacteria</taxon>
        <taxon>Pseudomonadati</taxon>
        <taxon>Pseudomonadota</taxon>
        <taxon>Alphaproteobacteria</taxon>
        <taxon>Hyphomicrobiales</taxon>
        <taxon>Brucellaceae</taxon>
        <taxon>Brucella/Ochrobactrum group</taxon>
        <taxon>Brucella</taxon>
    </lineage>
</organism>
<keyword evidence="3" id="KW-0963">Cytoplasm</keyword>
<evidence type="ECO:0000256" key="1">
    <source>
        <dbReference type="ARBA" id="ARBA00006975"/>
    </source>
</evidence>
<dbReference type="InterPro" id="IPR020818">
    <property type="entry name" value="Chaperonin_GroES"/>
</dbReference>
<comment type="caution">
    <text evidence="5">The sequence shown here is derived from an EMBL/GenBank/DDBJ whole genome shotgun (WGS) entry which is preliminary data.</text>
</comment>
<proteinExistence type="inferred from homology"/>
<dbReference type="RefSeq" id="WP_112672652.1">
    <property type="nucleotide sequence ID" value="NZ_JACGXG010000012.1"/>
</dbReference>
<sequence>MTFRPLHDRILVRRIEAEEKTAGGIIIPDTAKEKPSEGEVIAVGPGARDDAGKVIELDVKVGDRILFGKWSGTEIRLDGEDLLIMKESDVMGVIEQTATLKKVA</sequence>
<dbReference type="InterPro" id="IPR037124">
    <property type="entry name" value="Chaperonin_GroES_sf"/>
</dbReference>
<reference evidence="5 6" key="1">
    <citation type="submission" date="2020-07" db="EMBL/GenBank/DDBJ databases">
        <title>Genomic Encyclopedia of Type Strains, Phase IV (KMG-V): Genome sequencing to study the core and pangenomes of soil and plant-associated prokaryotes.</title>
        <authorList>
            <person name="Whitman W."/>
        </authorList>
    </citation>
    <scope>NUCLEOTIDE SEQUENCE [LARGE SCALE GENOMIC DNA]</scope>
    <source>
        <strain evidence="5 6">RH4WT92</strain>
    </source>
</reference>
<dbReference type="Proteomes" id="UP000578622">
    <property type="component" value="Unassembled WGS sequence"/>
</dbReference>
<name>A0ABR6AVL3_9HYPH</name>
<evidence type="ECO:0000256" key="3">
    <source>
        <dbReference type="HAMAP-Rule" id="MF_00580"/>
    </source>
</evidence>
<gene>
    <name evidence="3" type="primary">groES</name>
    <name evidence="3" type="synonym">groS</name>
    <name evidence="5" type="ORF">FHW20_004496</name>
</gene>
<dbReference type="HAMAP" id="MF_00580">
    <property type="entry name" value="CH10"/>
    <property type="match status" value="1"/>
</dbReference>
<dbReference type="CDD" id="cd00320">
    <property type="entry name" value="cpn10"/>
    <property type="match status" value="1"/>
</dbReference>
<dbReference type="Gene3D" id="2.30.33.40">
    <property type="entry name" value="GroES chaperonin"/>
    <property type="match status" value="1"/>
</dbReference>
<dbReference type="EMBL" id="JACGXG010000012">
    <property type="protein sequence ID" value="MBA8853514.1"/>
    <property type="molecule type" value="Genomic_DNA"/>
</dbReference>
<keyword evidence="6" id="KW-1185">Reference proteome</keyword>